<organism evidence="1 2">
    <name type="scientific">Kingdonia uniflora</name>
    <dbReference type="NCBI Taxonomy" id="39325"/>
    <lineage>
        <taxon>Eukaryota</taxon>
        <taxon>Viridiplantae</taxon>
        <taxon>Streptophyta</taxon>
        <taxon>Embryophyta</taxon>
        <taxon>Tracheophyta</taxon>
        <taxon>Spermatophyta</taxon>
        <taxon>Magnoliopsida</taxon>
        <taxon>Ranunculales</taxon>
        <taxon>Circaeasteraceae</taxon>
        <taxon>Kingdonia</taxon>
    </lineage>
</organism>
<dbReference type="EMBL" id="JACGCM010000129">
    <property type="protein sequence ID" value="KAF6175992.1"/>
    <property type="molecule type" value="Genomic_DNA"/>
</dbReference>
<comment type="caution">
    <text evidence="1">The sequence shown here is derived from an EMBL/GenBank/DDBJ whole genome shotgun (WGS) entry which is preliminary data.</text>
</comment>
<reference evidence="1 2" key="1">
    <citation type="journal article" date="2020" name="IScience">
        <title>Genome Sequencing of the Endangered Kingdonia uniflora (Circaeasteraceae, Ranunculales) Reveals Potential Mechanisms of Evolutionary Specialization.</title>
        <authorList>
            <person name="Sun Y."/>
            <person name="Deng T."/>
            <person name="Zhang A."/>
            <person name="Moore M.J."/>
            <person name="Landis J.B."/>
            <person name="Lin N."/>
            <person name="Zhang H."/>
            <person name="Zhang X."/>
            <person name="Huang J."/>
            <person name="Zhang X."/>
            <person name="Sun H."/>
            <person name="Wang H."/>
        </authorList>
    </citation>
    <scope>NUCLEOTIDE SEQUENCE [LARGE SCALE GENOMIC DNA]</scope>
    <source>
        <strain evidence="1">TB1705</strain>
        <tissue evidence="1">Leaf</tissue>
    </source>
</reference>
<proteinExistence type="predicted"/>
<keyword evidence="2" id="KW-1185">Reference proteome</keyword>
<name>A0A7J7P9M6_9MAGN</name>
<dbReference type="OrthoDB" id="408631at2759"/>
<sequence>MGTSSGANIAYRTGLCSSDLNLEPVKTEFEIALANDEGTPLLVIDLCQNLALLIGANRGHEFANPMV</sequence>
<evidence type="ECO:0000313" key="2">
    <source>
        <dbReference type="Proteomes" id="UP000541444"/>
    </source>
</evidence>
<accession>A0A7J7P9M6</accession>
<protein>
    <submittedName>
        <fullName evidence="1">Uncharacterized protein</fullName>
    </submittedName>
</protein>
<dbReference type="Proteomes" id="UP000541444">
    <property type="component" value="Unassembled WGS sequence"/>
</dbReference>
<evidence type="ECO:0000313" key="1">
    <source>
        <dbReference type="EMBL" id="KAF6175992.1"/>
    </source>
</evidence>
<gene>
    <name evidence="1" type="ORF">GIB67_032615</name>
</gene>
<dbReference type="AlphaFoldDB" id="A0A7J7P9M6"/>